<evidence type="ECO:0000313" key="4">
    <source>
        <dbReference type="EMBL" id="PZA17934.1"/>
    </source>
</evidence>
<dbReference type="AlphaFoldDB" id="A0A323UZT2"/>
<reference evidence="4 5" key="1">
    <citation type="submission" date="2018-06" db="EMBL/GenBank/DDBJ databases">
        <title>Azoarcus communis strain SWub3 genome.</title>
        <authorList>
            <person name="Zorraquino Salvo V."/>
            <person name="Toubiana D."/>
            <person name="Blumwald E."/>
        </authorList>
    </citation>
    <scope>NUCLEOTIDE SEQUENCE [LARGE SCALE GENOMIC DNA]</scope>
    <source>
        <strain evidence="4 5">SWub3</strain>
    </source>
</reference>
<dbReference type="EMBL" id="QKOE01000002">
    <property type="protein sequence ID" value="PZA17934.1"/>
    <property type="molecule type" value="Genomic_DNA"/>
</dbReference>
<feature type="domain" description="HAMP" evidence="2">
    <location>
        <begin position="175"/>
        <end position="228"/>
    </location>
</feature>
<dbReference type="PANTHER" id="PTHR46663">
    <property type="entry name" value="DIGUANYLATE CYCLASE DGCT-RELATED"/>
    <property type="match status" value="1"/>
</dbReference>
<dbReference type="Pfam" id="PF17152">
    <property type="entry name" value="CHASE8"/>
    <property type="match status" value="1"/>
</dbReference>
<comment type="caution">
    <text evidence="4">The sequence shown here is derived from an EMBL/GenBank/DDBJ whole genome shotgun (WGS) entry which is preliminary data.</text>
</comment>
<dbReference type="GO" id="GO:0016020">
    <property type="term" value="C:membrane"/>
    <property type="evidence" value="ECO:0007669"/>
    <property type="project" value="InterPro"/>
</dbReference>
<keyword evidence="1" id="KW-1133">Transmembrane helix</keyword>
<evidence type="ECO:0000259" key="2">
    <source>
        <dbReference type="PROSITE" id="PS50885"/>
    </source>
</evidence>
<dbReference type="InterPro" id="IPR003660">
    <property type="entry name" value="HAMP_dom"/>
</dbReference>
<keyword evidence="1" id="KW-0472">Membrane</keyword>
<dbReference type="Gene3D" id="3.30.70.270">
    <property type="match status" value="1"/>
</dbReference>
<feature type="transmembrane region" description="Helical" evidence="1">
    <location>
        <begin position="143"/>
        <end position="166"/>
    </location>
</feature>
<name>A0A323UZT2_9RHOO</name>
<keyword evidence="5" id="KW-1185">Reference proteome</keyword>
<dbReference type="InterPro" id="IPR052163">
    <property type="entry name" value="DGC-Regulatory_Protein"/>
</dbReference>
<dbReference type="SMART" id="SM00267">
    <property type="entry name" value="GGDEF"/>
    <property type="match status" value="1"/>
</dbReference>
<proteinExistence type="predicted"/>
<dbReference type="Pfam" id="PF00990">
    <property type="entry name" value="GGDEF"/>
    <property type="match status" value="1"/>
</dbReference>
<dbReference type="GO" id="GO:0003824">
    <property type="term" value="F:catalytic activity"/>
    <property type="evidence" value="ECO:0007669"/>
    <property type="project" value="UniProtKB-ARBA"/>
</dbReference>
<dbReference type="CDD" id="cd01949">
    <property type="entry name" value="GGDEF"/>
    <property type="match status" value="1"/>
</dbReference>
<dbReference type="OrthoDB" id="9812260at2"/>
<dbReference type="SUPFAM" id="SSF55073">
    <property type="entry name" value="Nucleotide cyclase"/>
    <property type="match status" value="1"/>
</dbReference>
<dbReference type="NCBIfam" id="TIGR00254">
    <property type="entry name" value="GGDEF"/>
    <property type="match status" value="1"/>
</dbReference>
<evidence type="ECO:0000256" key="1">
    <source>
        <dbReference type="SAM" id="Phobius"/>
    </source>
</evidence>
<protein>
    <submittedName>
        <fullName evidence="4">Diguanylate cyclase</fullName>
    </submittedName>
</protein>
<dbReference type="InterPro" id="IPR033417">
    <property type="entry name" value="CHASE8"/>
</dbReference>
<feature type="domain" description="GGDEF" evidence="3">
    <location>
        <begin position="278"/>
        <end position="412"/>
    </location>
</feature>
<feature type="transmembrane region" description="Helical" evidence="1">
    <location>
        <begin position="14"/>
        <end position="37"/>
    </location>
</feature>
<dbReference type="InterPro" id="IPR029787">
    <property type="entry name" value="Nucleotide_cyclase"/>
</dbReference>
<dbReference type="FunFam" id="3.30.70.270:FF:000001">
    <property type="entry name" value="Diguanylate cyclase domain protein"/>
    <property type="match status" value="1"/>
</dbReference>
<dbReference type="PANTHER" id="PTHR46663:SF2">
    <property type="entry name" value="GGDEF DOMAIN-CONTAINING PROTEIN"/>
    <property type="match status" value="1"/>
</dbReference>
<organism evidence="4 5">
    <name type="scientific">Parazoarcus communis SWub3 = DSM 12120</name>
    <dbReference type="NCBI Taxonomy" id="1121029"/>
    <lineage>
        <taxon>Bacteria</taxon>
        <taxon>Pseudomonadati</taxon>
        <taxon>Pseudomonadota</taxon>
        <taxon>Betaproteobacteria</taxon>
        <taxon>Rhodocyclales</taxon>
        <taxon>Zoogloeaceae</taxon>
        <taxon>Parazoarcus</taxon>
    </lineage>
</organism>
<dbReference type="Proteomes" id="UP000248259">
    <property type="component" value="Unassembled WGS sequence"/>
</dbReference>
<accession>A0A323UZT2</accession>
<evidence type="ECO:0000259" key="3">
    <source>
        <dbReference type="PROSITE" id="PS50887"/>
    </source>
</evidence>
<dbReference type="InterPro" id="IPR043128">
    <property type="entry name" value="Rev_trsase/Diguanyl_cyclase"/>
</dbReference>
<dbReference type="PROSITE" id="PS50885">
    <property type="entry name" value="HAMP"/>
    <property type="match status" value="1"/>
</dbReference>
<dbReference type="RefSeq" id="WP_110523276.1">
    <property type="nucleotide sequence ID" value="NZ_QKOE01000002.1"/>
</dbReference>
<dbReference type="InterPro" id="IPR000160">
    <property type="entry name" value="GGDEF_dom"/>
</dbReference>
<sequence>MARSTLFAALRQTYFRSTLFAIVLGGVALAAVAFLALRAQVEDNLDRIARTVAYSVEAAVLFGDKQTADEILSQIAVREGLVEVAVRRVDGETFAYARNASGEPLHRLGTQMDGAFVSHGVRAEVVSGQQVLGRVELRGDGKVFVVLFFRVLGVLLLSLGLAALVAKVLARRTEGRILAELDALAGMAHTLRLDGQFERRLPTFEIEEFDALGQDFNALLAEIQLRNAELVDRQLRLERANQSLQHLADHDSLTGMANRARFATLLKQALTEAAASGSHVGVLYLDNDRFKSINDRFGHAAGDALLIDVARRIRGAVRESDLVARLGGDEFAVLLAPLRDVGDAQRVADKILMAMTRGLRLADGVDIELGVSIGIAVYPDHASSDELLLQAADHAMYEAKRLGRGRACTYSPDVRMEP</sequence>
<evidence type="ECO:0000313" key="5">
    <source>
        <dbReference type="Proteomes" id="UP000248259"/>
    </source>
</evidence>
<dbReference type="PROSITE" id="PS50887">
    <property type="entry name" value="GGDEF"/>
    <property type="match status" value="1"/>
</dbReference>
<dbReference type="GO" id="GO:0007165">
    <property type="term" value="P:signal transduction"/>
    <property type="evidence" value="ECO:0007669"/>
    <property type="project" value="InterPro"/>
</dbReference>
<keyword evidence="1" id="KW-0812">Transmembrane</keyword>
<gene>
    <name evidence="4" type="ORF">DNK49_05295</name>
</gene>